<keyword evidence="2" id="KW-1185">Reference proteome</keyword>
<proteinExistence type="predicted"/>
<gene>
    <name evidence="1" type="ORF">I2501_25375</name>
</gene>
<dbReference type="AlphaFoldDB" id="A0A931B982"/>
<organism evidence="1 2">
    <name type="scientific">Streptacidiphilus fuscans</name>
    <dbReference type="NCBI Taxonomy" id="2789292"/>
    <lineage>
        <taxon>Bacteria</taxon>
        <taxon>Bacillati</taxon>
        <taxon>Actinomycetota</taxon>
        <taxon>Actinomycetes</taxon>
        <taxon>Kitasatosporales</taxon>
        <taxon>Streptomycetaceae</taxon>
        <taxon>Streptacidiphilus</taxon>
    </lineage>
</organism>
<accession>A0A931B982</accession>
<sequence>MTESYVDLGAVAAPSGVLVLGMAAWVDFWPETGRSLSERAFAAVESGGAHLYEPADGEPRPWSGEAIVVRAAVHQPLQIRALTSPSPFDGEPTISVLEVDLGLPWPEDRGAGPLVLGDLPVDRCGMVLGDARALDGFSGLDRESIDGLADVTYWGKYEGDVHAEFGGERVPRHHGGYGPRGWLDLPLPQAEALAEKLRTWLRDGPGKGLMIAVNAHTDYHRLNRAGWSHPLLSGVAEVGGCPVLGIGWDPGDHSMRHRGERAYGQVYPATLESLAGRTVLRWTIPPYSPDPDDGPAS</sequence>
<dbReference type="Proteomes" id="UP000657385">
    <property type="component" value="Unassembled WGS sequence"/>
</dbReference>
<protein>
    <submittedName>
        <fullName evidence="1">Uncharacterized protein</fullName>
    </submittedName>
</protein>
<dbReference type="EMBL" id="JADPRT010000011">
    <property type="protein sequence ID" value="MBF9071356.1"/>
    <property type="molecule type" value="Genomic_DNA"/>
</dbReference>
<evidence type="ECO:0000313" key="2">
    <source>
        <dbReference type="Proteomes" id="UP000657385"/>
    </source>
</evidence>
<evidence type="ECO:0000313" key="1">
    <source>
        <dbReference type="EMBL" id="MBF9071356.1"/>
    </source>
</evidence>
<name>A0A931B982_9ACTN</name>
<dbReference type="RefSeq" id="WP_196196506.1">
    <property type="nucleotide sequence ID" value="NZ_JADPRT010000011.1"/>
</dbReference>
<comment type="caution">
    <text evidence="1">The sequence shown here is derived from an EMBL/GenBank/DDBJ whole genome shotgun (WGS) entry which is preliminary data.</text>
</comment>
<reference evidence="1" key="1">
    <citation type="submission" date="2020-11" db="EMBL/GenBank/DDBJ databases">
        <title>Isolation and identification of active actinomycetes.</title>
        <authorList>
            <person name="Yu B."/>
        </authorList>
    </citation>
    <scope>NUCLEOTIDE SEQUENCE</scope>
    <source>
        <strain evidence="1">NEAU-YB345</strain>
    </source>
</reference>